<dbReference type="OrthoDB" id="1143019at2"/>
<dbReference type="InterPro" id="IPR022134">
    <property type="entry name" value="DUF3667"/>
</dbReference>
<feature type="transmembrane region" description="Helical" evidence="1">
    <location>
        <begin position="77"/>
        <end position="100"/>
    </location>
</feature>
<gene>
    <name evidence="2" type="ORF">SAMN05421824_1734</name>
</gene>
<sequence length="366" mass="42633">MEKSLETCKNCEQQFDDSFNFCPHCGQQAKDELTVKVLFYNTISNYFSFDARFFKSFLPLLFRPGFLAAKFIQGKRLLYLHPAQMYLFIAVVFFFLFSFVQRSQVRTLDEKLAQTLKEDAIIEKIEDEFVKDSILQARSERKKTEDSIDRAALKQTLEKNQYLSGFTDKQIDSLVAADDFRKNDIINTDFNSQSVDSLIAMGASNEVIYKQMGMNDDAGYIKRRLYAQALKFYKSRKGGSILQAFYDTIPIAMFFLLPIFAFVLKLLHLKKGRYAHHLVFSFYYFSFLFTVFSIILGINFILDIPDWLDFLIMLSTFVYLVMALKRFYTQGWFKSLFKGVVASFVFLSVVVPIAFVFLGLFAFLFY</sequence>
<feature type="transmembrane region" description="Helical" evidence="1">
    <location>
        <begin position="340"/>
        <end position="365"/>
    </location>
</feature>
<dbReference type="RefSeq" id="WP_092578552.1">
    <property type="nucleotide sequence ID" value="NZ_FOFN01000002.1"/>
</dbReference>
<keyword evidence="1" id="KW-0472">Membrane</keyword>
<evidence type="ECO:0008006" key="4">
    <source>
        <dbReference type="Google" id="ProtNLM"/>
    </source>
</evidence>
<keyword evidence="1" id="KW-0812">Transmembrane</keyword>
<dbReference type="Proteomes" id="UP000198999">
    <property type="component" value="Unassembled WGS sequence"/>
</dbReference>
<accession>A0A1H9G9V8</accession>
<organism evidence="2 3">
    <name type="scientific">Hyunsoonleella jejuensis</name>
    <dbReference type="NCBI Taxonomy" id="419940"/>
    <lineage>
        <taxon>Bacteria</taxon>
        <taxon>Pseudomonadati</taxon>
        <taxon>Bacteroidota</taxon>
        <taxon>Flavobacteriia</taxon>
        <taxon>Flavobacteriales</taxon>
        <taxon>Flavobacteriaceae</taxon>
    </lineage>
</organism>
<dbReference type="STRING" id="419940.SAMN05421824_1734"/>
<dbReference type="AlphaFoldDB" id="A0A1H9G9V8"/>
<protein>
    <recommendedName>
        <fullName evidence="4">DUF3667 domain-containing protein</fullName>
    </recommendedName>
</protein>
<evidence type="ECO:0000313" key="3">
    <source>
        <dbReference type="Proteomes" id="UP000198999"/>
    </source>
</evidence>
<reference evidence="2 3" key="1">
    <citation type="submission" date="2016-10" db="EMBL/GenBank/DDBJ databases">
        <authorList>
            <person name="de Groot N.N."/>
        </authorList>
    </citation>
    <scope>NUCLEOTIDE SEQUENCE [LARGE SCALE GENOMIC DNA]</scope>
    <source>
        <strain evidence="2 3">DSM 21035</strain>
    </source>
</reference>
<feature type="transmembrane region" description="Helical" evidence="1">
    <location>
        <begin position="244"/>
        <end position="267"/>
    </location>
</feature>
<proteinExistence type="predicted"/>
<name>A0A1H9G9V8_9FLAO</name>
<dbReference type="EMBL" id="FOFN01000002">
    <property type="protein sequence ID" value="SEQ46773.1"/>
    <property type="molecule type" value="Genomic_DNA"/>
</dbReference>
<evidence type="ECO:0000313" key="2">
    <source>
        <dbReference type="EMBL" id="SEQ46773.1"/>
    </source>
</evidence>
<keyword evidence="1" id="KW-1133">Transmembrane helix</keyword>
<dbReference type="Pfam" id="PF12412">
    <property type="entry name" value="DUF3667"/>
    <property type="match status" value="1"/>
</dbReference>
<feature type="transmembrane region" description="Helical" evidence="1">
    <location>
        <begin position="307"/>
        <end position="328"/>
    </location>
</feature>
<evidence type="ECO:0000256" key="1">
    <source>
        <dbReference type="SAM" id="Phobius"/>
    </source>
</evidence>
<keyword evidence="3" id="KW-1185">Reference proteome</keyword>
<feature type="transmembrane region" description="Helical" evidence="1">
    <location>
        <begin position="279"/>
        <end position="301"/>
    </location>
</feature>